<keyword evidence="3" id="KW-0808">Transferase</keyword>
<dbReference type="Proteomes" id="UP000014977">
    <property type="component" value="Unassembled WGS sequence"/>
</dbReference>
<protein>
    <submittedName>
        <fullName evidence="3">Putative anti-sigma regulatory factor, serine/threonine protein kinase</fullName>
    </submittedName>
</protein>
<dbReference type="CDD" id="cd16936">
    <property type="entry name" value="HATPase_RsbW-like"/>
    <property type="match status" value="1"/>
</dbReference>
<dbReference type="InterPro" id="IPR003594">
    <property type="entry name" value="HATPase_dom"/>
</dbReference>
<feature type="domain" description="Histidine kinase/HSP90-like ATPase" evidence="2">
    <location>
        <begin position="12"/>
        <end position="136"/>
    </location>
</feature>
<dbReference type="OrthoDB" id="9792240at2"/>
<accession>S7TVP7</accession>
<keyword evidence="4" id="KW-1185">Reference proteome</keyword>
<dbReference type="InterPro" id="IPR036890">
    <property type="entry name" value="HATPase_C_sf"/>
</dbReference>
<dbReference type="PANTHER" id="PTHR35526:SF6">
    <property type="entry name" value="SLR1861 PROTEIN"/>
    <property type="match status" value="1"/>
</dbReference>
<dbReference type="Gene3D" id="3.30.565.10">
    <property type="entry name" value="Histidine kinase-like ATPase, C-terminal domain"/>
    <property type="match status" value="1"/>
</dbReference>
<dbReference type="RefSeq" id="WP_020876678.1">
    <property type="nucleotide sequence ID" value="NZ_ATHJ01000078.1"/>
</dbReference>
<dbReference type="STRING" id="897.B2D07_17875"/>
<sequence>MGRHQTGFQLRNDLSELETLRTELERFKVKADIPEKTLLEINLILDELFTNIVSCGYRDGEEHWVKITLCRERDVLTLCVRDDGVPFNPTELPEPDRCCPMEERRIGGMGILLIRRLTDEMTYHRTDTDNVVTLRKNLPQPIRT</sequence>
<organism evidence="3 4">
    <name type="scientific">Desulfococcus multivorans DSM 2059</name>
    <dbReference type="NCBI Taxonomy" id="1121405"/>
    <lineage>
        <taxon>Bacteria</taxon>
        <taxon>Pseudomonadati</taxon>
        <taxon>Thermodesulfobacteriota</taxon>
        <taxon>Desulfobacteria</taxon>
        <taxon>Desulfobacterales</taxon>
        <taxon>Desulfococcaceae</taxon>
        <taxon>Desulfococcus</taxon>
    </lineage>
</organism>
<comment type="caution">
    <text evidence="3">The sequence shown here is derived from an EMBL/GenBank/DDBJ whole genome shotgun (WGS) entry which is preliminary data.</text>
</comment>
<dbReference type="PANTHER" id="PTHR35526">
    <property type="entry name" value="ANTI-SIGMA-F FACTOR RSBW-RELATED"/>
    <property type="match status" value="1"/>
</dbReference>
<name>S7TVP7_DESML</name>
<reference evidence="3 4" key="1">
    <citation type="journal article" date="2013" name="Genome Announc.">
        <title>Draft genome sequences for three mercury-methylating, sulfate-reducing bacteria.</title>
        <authorList>
            <person name="Brown S.D."/>
            <person name="Hurt R.A.Jr."/>
            <person name="Gilmour C.C."/>
            <person name="Elias D.A."/>
        </authorList>
    </citation>
    <scope>NUCLEOTIDE SEQUENCE [LARGE SCALE GENOMIC DNA]</scope>
    <source>
        <strain evidence="3 4">DSM 2059</strain>
    </source>
</reference>
<gene>
    <name evidence="3" type="ORF">dsmv_2247</name>
</gene>
<proteinExistence type="predicted"/>
<evidence type="ECO:0000313" key="3">
    <source>
        <dbReference type="EMBL" id="EPR41132.1"/>
    </source>
</evidence>
<dbReference type="GO" id="GO:0004674">
    <property type="term" value="F:protein serine/threonine kinase activity"/>
    <property type="evidence" value="ECO:0007669"/>
    <property type="project" value="UniProtKB-KW"/>
</dbReference>
<dbReference type="eggNOG" id="COG2172">
    <property type="taxonomic scope" value="Bacteria"/>
</dbReference>
<dbReference type="AlphaFoldDB" id="S7TVP7"/>
<dbReference type="SUPFAM" id="SSF55874">
    <property type="entry name" value="ATPase domain of HSP90 chaperone/DNA topoisomerase II/histidine kinase"/>
    <property type="match status" value="1"/>
</dbReference>
<dbReference type="EMBL" id="ATHJ01000078">
    <property type="protein sequence ID" value="EPR41132.1"/>
    <property type="molecule type" value="Genomic_DNA"/>
</dbReference>
<dbReference type="InterPro" id="IPR050267">
    <property type="entry name" value="Anti-sigma-factor_SerPK"/>
</dbReference>
<evidence type="ECO:0000256" key="1">
    <source>
        <dbReference type="ARBA" id="ARBA00022527"/>
    </source>
</evidence>
<keyword evidence="1 3" id="KW-0723">Serine/threonine-protein kinase</keyword>
<dbReference type="Pfam" id="PF13581">
    <property type="entry name" value="HATPase_c_2"/>
    <property type="match status" value="1"/>
</dbReference>
<evidence type="ECO:0000313" key="4">
    <source>
        <dbReference type="Proteomes" id="UP000014977"/>
    </source>
</evidence>
<evidence type="ECO:0000259" key="2">
    <source>
        <dbReference type="Pfam" id="PF13581"/>
    </source>
</evidence>
<keyword evidence="3" id="KW-0418">Kinase</keyword>